<dbReference type="AlphaFoldDB" id="A0A517YN37"/>
<evidence type="ECO:0000313" key="3">
    <source>
        <dbReference type="Proteomes" id="UP000315017"/>
    </source>
</evidence>
<reference evidence="2 3" key="1">
    <citation type="submission" date="2019-02" db="EMBL/GenBank/DDBJ databases">
        <title>Deep-cultivation of Planctomycetes and their phenomic and genomic characterization uncovers novel biology.</title>
        <authorList>
            <person name="Wiegand S."/>
            <person name="Jogler M."/>
            <person name="Boedeker C."/>
            <person name="Pinto D."/>
            <person name="Vollmers J."/>
            <person name="Rivas-Marin E."/>
            <person name="Kohn T."/>
            <person name="Peeters S.H."/>
            <person name="Heuer A."/>
            <person name="Rast P."/>
            <person name="Oberbeckmann S."/>
            <person name="Bunk B."/>
            <person name="Jeske O."/>
            <person name="Meyerdierks A."/>
            <person name="Storesund J.E."/>
            <person name="Kallscheuer N."/>
            <person name="Luecker S."/>
            <person name="Lage O.M."/>
            <person name="Pohl T."/>
            <person name="Merkel B.J."/>
            <person name="Hornburger P."/>
            <person name="Mueller R.-W."/>
            <person name="Bruemmer F."/>
            <person name="Labrenz M."/>
            <person name="Spormann A.M."/>
            <person name="Op den Camp H."/>
            <person name="Overmann J."/>
            <person name="Amann R."/>
            <person name="Jetten M.S.M."/>
            <person name="Mascher T."/>
            <person name="Medema M.H."/>
            <person name="Devos D.P."/>
            <person name="Kaster A.-K."/>
            <person name="Ovreas L."/>
            <person name="Rohde M."/>
            <person name="Galperin M.Y."/>
            <person name="Jogler C."/>
        </authorList>
    </citation>
    <scope>NUCLEOTIDE SEQUENCE [LARGE SCALE GENOMIC DNA]</scope>
    <source>
        <strain evidence="2 3">ETA_A8</strain>
    </source>
</reference>
<evidence type="ECO:0000313" key="2">
    <source>
        <dbReference type="EMBL" id="QDU31624.1"/>
    </source>
</evidence>
<dbReference type="Pfam" id="PF14357">
    <property type="entry name" value="DUF4404"/>
    <property type="match status" value="1"/>
</dbReference>
<dbReference type="InterPro" id="IPR025516">
    <property type="entry name" value="DUF4404"/>
</dbReference>
<dbReference type="KEGG" id="aagg:ETAA8_67840"/>
<dbReference type="Proteomes" id="UP000315017">
    <property type="component" value="Chromosome"/>
</dbReference>
<proteinExistence type="predicted"/>
<evidence type="ECO:0000256" key="1">
    <source>
        <dbReference type="SAM" id="Coils"/>
    </source>
</evidence>
<organism evidence="2 3">
    <name type="scientific">Anatilimnocola aggregata</name>
    <dbReference type="NCBI Taxonomy" id="2528021"/>
    <lineage>
        <taxon>Bacteria</taxon>
        <taxon>Pseudomonadati</taxon>
        <taxon>Planctomycetota</taxon>
        <taxon>Planctomycetia</taxon>
        <taxon>Pirellulales</taxon>
        <taxon>Pirellulaceae</taxon>
        <taxon>Anatilimnocola</taxon>
    </lineage>
</organism>
<keyword evidence="1" id="KW-0175">Coiled coil</keyword>
<protein>
    <recommendedName>
        <fullName evidence="4">DUF4404 domain-containing protein</fullName>
    </recommendedName>
</protein>
<sequence>MLAMTDKADRLRAAIADLERELHNLEASDPETRALLQSAAADISTALHQATEEEGSLPDTSESRNLIEQKVLEFEASHPQISTALSRFIDMLGQIGI</sequence>
<gene>
    <name evidence="2" type="ORF">ETAA8_67840</name>
</gene>
<accession>A0A517YN37</accession>
<name>A0A517YN37_9BACT</name>
<evidence type="ECO:0008006" key="4">
    <source>
        <dbReference type="Google" id="ProtNLM"/>
    </source>
</evidence>
<dbReference type="EMBL" id="CP036274">
    <property type="protein sequence ID" value="QDU31624.1"/>
    <property type="molecule type" value="Genomic_DNA"/>
</dbReference>
<feature type="coiled-coil region" evidence="1">
    <location>
        <begin position="1"/>
        <end position="28"/>
    </location>
</feature>
<keyword evidence="3" id="KW-1185">Reference proteome</keyword>